<evidence type="ECO:0000313" key="4">
    <source>
        <dbReference type="Proteomes" id="UP000033684"/>
    </source>
</evidence>
<sequence>MTLATATVNATNQSEATGINHSRTALRGTFPDLRVDANRDGIVDLSGKSDERLEDSREALFLPNLDDDAKRCAPGKDLYDDARYGIENIDPEVDSRLLACNDAQDDMVNGSRDERDLARILAIPMPDVADGAEVTVSGAPAGAIRLFIRDNGQLRAFDPSAEKVPVQTLRTGLELLLEGRDIVRDSSWDGGVQVTLNLPSGGSDSVRLRVAPLLLQHTLQRSQQVMISPKNPMRRELFYEIFKDSPEYRYKDYRFNMQLANRGYTEFRDTLDAARRSAGVEAGLKELKALEDHWTQDLFEPAYASVPAILLTLASSTHFLSPLFFPLIRNAFINTRF</sequence>
<dbReference type="OrthoDB" id="249764at2"/>
<reference evidence="3 4" key="2">
    <citation type="journal article" date="2016" name="Microb. Ecol.">
        <title>Genome Characteristics of a Novel Type I Methanotroph (Sn10-6) Isolated from a Flooded Indian Rice Field.</title>
        <authorList>
            <person name="Rahalkar M.C."/>
            <person name="Pandit P.S."/>
            <person name="Dhakephalkar P.K."/>
            <person name="Pore S."/>
            <person name="Arora P."/>
            <person name="Kapse N."/>
        </authorList>
    </citation>
    <scope>NUCLEOTIDE SEQUENCE [LARGE SCALE GENOMIC DNA]</scope>
    <source>
        <strain evidence="3 4">Sn10-6</strain>
    </source>
</reference>
<reference evidence="4" key="1">
    <citation type="submission" date="2015-03" db="EMBL/GenBank/DDBJ databases">
        <title>Draft genome sequence of a novel methanotroph (Sn10-6) isolated from flooded ricefield rhizosphere in India.</title>
        <authorList>
            <person name="Pandit P.S."/>
            <person name="Pore S.D."/>
            <person name="Arora P."/>
            <person name="Kapse N.G."/>
            <person name="Dhakephalkar P.K."/>
            <person name="Rahalkar M.C."/>
        </authorList>
    </citation>
    <scope>NUCLEOTIDE SEQUENCE [LARGE SCALE GENOMIC DNA]</scope>
    <source>
        <strain evidence="4">Sn10-6</strain>
    </source>
</reference>
<dbReference type="GO" id="GO:0005509">
    <property type="term" value="F:calcium ion binding"/>
    <property type="evidence" value="ECO:0007669"/>
    <property type="project" value="InterPro"/>
</dbReference>
<dbReference type="Gene3D" id="3.75.10.10">
    <property type="entry name" value="L-arginine/glycine Amidinotransferase, Chain A"/>
    <property type="match status" value="1"/>
</dbReference>
<accession>A0A0F3IF51</accession>
<feature type="domain" description="Protein-arginine deiminase C-terminal" evidence="2">
    <location>
        <begin position="203"/>
        <end position="309"/>
    </location>
</feature>
<evidence type="ECO:0000259" key="2">
    <source>
        <dbReference type="Pfam" id="PF03068"/>
    </source>
</evidence>
<name>A0A0F3IF51_9GAMM</name>
<evidence type="ECO:0000256" key="1">
    <source>
        <dbReference type="SAM" id="MobiDB-lite"/>
    </source>
</evidence>
<organism evidence="3 4">
    <name type="scientific">Methylocucumis oryzae</name>
    <dbReference type="NCBI Taxonomy" id="1632867"/>
    <lineage>
        <taxon>Bacteria</taxon>
        <taxon>Pseudomonadati</taxon>
        <taxon>Pseudomonadota</taxon>
        <taxon>Gammaproteobacteria</taxon>
        <taxon>Methylococcales</taxon>
        <taxon>Methylococcaceae</taxon>
        <taxon>Methylocucumis</taxon>
    </lineage>
</organism>
<gene>
    <name evidence="3" type="ORF">VZ94_20275</name>
</gene>
<dbReference type="Proteomes" id="UP000033684">
    <property type="component" value="Unassembled WGS sequence"/>
</dbReference>
<protein>
    <recommendedName>
        <fullName evidence="2">Protein-arginine deiminase C-terminal domain-containing protein</fullName>
    </recommendedName>
</protein>
<dbReference type="AlphaFoldDB" id="A0A0F3IF51"/>
<dbReference type="RefSeq" id="WP_045780623.1">
    <property type="nucleotide sequence ID" value="NZ_LAJX01000287.1"/>
</dbReference>
<comment type="caution">
    <text evidence="3">The sequence shown here is derived from an EMBL/GenBank/DDBJ whole genome shotgun (WGS) entry which is preliminary data.</text>
</comment>
<dbReference type="EMBL" id="LAJX01000287">
    <property type="protein sequence ID" value="KJV05153.1"/>
    <property type="molecule type" value="Genomic_DNA"/>
</dbReference>
<dbReference type="GO" id="GO:0005737">
    <property type="term" value="C:cytoplasm"/>
    <property type="evidence" value="ECO:0007669"/>
    <property type="project" value="InterPro"/>
</dbReference>
<keyword evidence="4" id="KW-1185">Reference proteome</keyword>
<dbReference type="Pfam" id="PF03068">
    <property type="entry name" value="PAD"/>
    <property type="match status" value="1"/>
</dbReference>
<proteinExistence type="predicted"/>
<evidence type="ECO:0000313" key="3">
    <source>
        <dbReference type="EMBL" id="KJV05153.1"/>
    </source>
</evidence>
<dbReference type="InterPro" id="IPR013530">
    <property type="entry name" value="PAD_C"/>
</dbReference>
<dbReference type="GO" id="GO:0004668">
    <property type="term" value="F:protein-arginine deiminase activity"/>
    <property type="evidence" value="ECO:0007669"/>
    <property type="project" value="InterPro"/>
</dbReference>
<feature type="region of interest" description="Disordered" evidence="1">
    <location>
        <begin position="1"/>
        <end position="23"/>
    </location>
</feature>